<dbReference type="AlphaFoldDB" id="A0A917FTW5"/>
<keyword evidence="1" id="KW-0720">Serine protease</keyword>
<dbReference type="PRINTS" id="PR00834">
    <property type="entry name" value="PROTEASES2C"/>
</dbReference>
<dbReference type="Proteomes" id="UP000644756">
    <property type="component" value="Unassembled WGS sequence"/>
</dbReference>
<dbReference type="InterPro" id="IPR036582">
    <property type="entry name" value="Mao_N_sf"/>
</dbReference>
<evidence type="ECO:0000313" key="5">
    <source>
        <dbReference type="Proteomes" id="UP000644756"/>
    </source>
</evidence>
<dbReference type="InterPro" id="IPR001940">
    <property type="entry name" value="Peptidase_S1C"/>
</dbReference>
<reference evidence="4" key="1">
    <citation type="journal article" date="2014" name="Int. J. Syst. Evol. Microbiol.">
        <title>Complete genome sequence of Corynebacterium casei LMG S-19264T (=DSM 44701T), isolated from a smear-ripened cheese.</title>
        <authorList>
            <consortium name="US DOE Joint Genome Institute (JGI-PGF)"/>
            <person name="Walter F."/>
            <person name="Albersmeier A."/>
            <person name="Kalinowski J."/>
            <person name="Ruckert C."/>
        </authorList>
    </citation>
    <scope>NUCLEOTIDE SEQUENCE</scope>
    <source>
        <strain evidence="4">CGMCC 1.12987</strain>
    </source>
</reference>
<dbReference type="Pfam" id="PF13365">
    <property type="entry name" value="Trypsin_2"/>
    <property type="match status" value="1"/>
</dbReference>
<keyword evidence="1" id="KW-0645">Protease</keyword>
<dbReference type="InterPro" id="IPR012854">
    <property type="entry name" value="Cu_amine_oxidase-like_N"/>
</dbReference>
<dbReference type="GO" id="GO:0004252">
    <property type="term" value="F:serine-type endopeptidase activity"/>
    <property type="evidence" value="ECO:0007669"/>
    <property type="project" value="InterPro"/>
</dbReference>
<dbReference type="InterPro" id="IPR009003">
    <property type="entry name" value="Peptidase_S1_PA"/>
</dbReference>
<dbReference type="PANTHER" id="PTHR22939">
    <property type="entry name" value="SERINE PROTEASE FAMILY S1C HTRA-RELATED"/>
    <property type="match status" value="1"/>
</dbReference>
<dbReference type="Gene3D" id="2.40.10.120">
    <property type="match status" value="1"/>
</dbReference>
<dbReference type="SUPFAM" id="SSF55383">
    <property type="entry name" value="Copper amine oxidase, domain N"/>
    <property type="match status" value="1"/>
</dbReference>
<organism evidence="4 5">
    <name type="scientific">Paenibacillus abyssi</name>
    <dbReference type="NCBI Taxonomy" id="1340531"/>
    <lineage>
        <taxon>Bacteria</taxon>
        <taxon>Bacillati</taxon>
        <taxon>Bacillota</taxon>
        <taxon>Bacilli</taxon>
        <taxon>Bacillales</taxon>
        <taxon>Paenibacillaceae</taxon>
        <taxon>Paenibacillus</taxon>
    </lineage>
</organism>
<evidence type="ECO:0000313" key="4">
    <source>
        <dbReference type="EMBL" id="GGG04658.1"/>
    </source>
</evidence>
<evidence type="ECO:0000256" key="1">
    <source>
        <dbReference type="ARBA" id="ARBA00022825"/>
    </source>
</evidence>
<dbReference type="PANTHER" id="PTHR22939:SF129">
    <property type="entry name" value="SERINE PROTEASE HTRA2, MITOCHONDRIAL"/>
    <property type="match status" value="1"/>
</dbReference>
<dbReference type="SUPFAM" id="SSF50494">
    <property type="entry name" value="Trypsin-like serine proteases"/>
    <property type="match status" value="1"/>
</dbReference>
<dbReference type="RefSeq" id="WP_188531117.1">
    <property type="nucleotide sequence ID" value="NZ_BMGR01000006.1"/>
</dbReference>
<dbReference type="EMBL" id="BMGR01000006">
    <property type="protein sequence ID" value="GGG04658.1"/>
    <property type="molecule type" value="Genomic_DNA"/>
</dbReference>
<proteinExistence type="predicted"/>
<dbReference type="Gene3D" id="3.30.457.10">
    <property type="entry name" value="Copper amine oxidase-like, N-terminal domain"/>
    <property type="match status" value="1"/>
</dbReference>
<feature type="domain" description="Copper amine oxidase-like N-terminal" evidence="3">
    <location>
        <begin position="43"/>
        <end position="150"/>
    </location>
</feature>
<reference evidence="4" key="2">
    <citation type="submission" date="2020-09" db="EMBL/GenBank/DDBJ databases">
        <authorList>
            <person name="Sun Q."/>
            <person name="Zhou Y."/>
        </authorList>
    </citation>
    <scope>NUCLEOTIDE SEQUENCE</scope>
    <source>
        <strain evidence="4">CGMCC 1.12987</strain>
    </source>
</reference>
<sequence length="504" mass="54875">MRKLAHKLLLSLLAAGLMFAPVMGGQVSAAAASSTVQSDIQVYVDGSKISFKPAPIQEKGTTLVPMRPIFQALGAQVTWEQQSRTVIARKDFTTISLKVGSQQGVVNGKSVKLQVPAKLVRGTTMVPLRFIGEALGAKLSWSQAKRTITITSLEAQQEELSKPPVLEKYTAAEIVAMNDDKVVMIETDYAQGSGVVIGDRWILTNYHVMLRATAGTVWKLDGTSMQIKGLVEYDETADLAIIETSGPLGIKPVEIGRTDYLAKGDRVVAIGSPLGMQNTVSEGLISNFHYEGYIEYLQINAPIDHGSSGGALFNENGQLIGITTSKVEGSSANLNFAVSSYNVEMLMASLADKGGTQTAKFLPSTLPDSLANASNDEIASVMKESFGSIQTMRGITTLRDWKVTRDAQGWLVITATIDPTFYMYYSEAVAGDMRLWTVDAVTELKRMLPDQPFEMFVYYEQTFGYEPRGIAANEKTLMADGKWKVSYPVIHAQASDRAHIDIRS</sequence>
<gene>
    <name evidence="4" type="ORF">GCM10010916_22110</name>
</gene>
<evidence type="ECO:0000256" key="2">
    <source>
        <dbReference type="SAM" id="SignalP"/>
    </source>
</evidence>
<keyword evidence="2" id="KW-0732">Signal</keyword>
<dbReference type="Pfam" id="PF07833">
    <property type="entry name" value="Cu_amine_oxidN1"/>
    <property type="match status" value="1"/>
</dbReference>
<name>A0A917FTW5_9BACL</name>
<keyword evidence="5" id="KW-1185">Reference proteome</keyword>
<comment type="caution">
    <text evidence="4">The sequence shown here is derived from an EMBL/GenBank/DDBJ whole genome shotgun (WGS) entry which is preliminary data.</text>
</comment>
<accession>A0A917FTW5</accession>
<dbReference type="GO" id="GO:0006508">
    <property type="term" value="P:proteolysis"/>
    <property type="evidence" value="ECO:0007669"/>
    <property type="project" value="InterPro"/>
</dbReference>
<feature type="chain" id="PRO_5039328046" description="Copper amine oxidase-like N-terminal domain-containing protein" evidence="2">
    <location>
        <begin position="25"/>
        <end position="504"/>
    </location>
</feature>
<protein>
    <recommendedName>
        <fullName evidence="3">Copper amine oxidase-like N-terminal domain-containing protein</fullName>
    </recommendedName>
</protein>
<evidence type="ECO:0000259" key="3">
    <source>
        <dbReference type="Pfam" id="PF07833"/>
    </source>
</evidence>
<keyword evidence="1" id="KW-0378">Hydrolase</keyword>
<feature type="signal peptide" evidence="2">
    <location>
        <begin position="1"/>
        <end position="24"/>
    </location>
</feature>